<dbReference type="SUPFAM" id="SSF50952">
    <property type="entry name" value="Soluble quinoprotein glucose dehydrogenase"/>
    <property type="match status" value="1"/>
</dbReference>
<sequence>MLVLAVAAGSSLAHGDLVHRWTFDEPVGSAPSGTIVADLIAGAEAVVIGEWQAQATFTGEGIRLPGTSNGNHSLGFMSPYLDLPDGLISSKVNLTIEIWAAPHSVTNYDRLFDFGRSNLTHGPNAEPGEINDINGQGAIPGASNADDNLYYSFAVGDDPNVQRLDAVVNDERGNPAYHHDVARATSLGQTYHYVCTFEDGVGTYGQQGGRLTWFRDAELVYSADVDFRLNEMEDVNNWLGRSQYTNDWNADAEYVEVRIWDHALSSQEIANNFVNGPDFLQDSDSDDDGLLDVAFEDVYFGNHDGVATPSELALHDGNGDADGDGFSNLEEQMIGTDPTDPQSPPPLPNPDHLWTFTSQADSAVESGLIFPDEGGGDRKVTLVGQGGALDGRQVILPGSTTGNQPLAGIAAYLNLDNGIVSSSPSVTFEAWATPLSNKTWARLFDFGRTVETSGPGAEPGEVVDGVGNPGNYSAHDNLSLTFNVANDLNQQQLEGEIDDNGPVFTFSTAPTIPGTEYHYVFVVEDGVGEFGSAGIRVSWYRDGVLQNFDDFNFRLEDLEDVNNWVGRSMYGGDSNAHLALNELRIYRSALGEQQVQASAFLGPDPTSGPPEPPAPAVIPTLRWDFDVSAGNAEEGMTFLDASSREELVVKGNGALLNGSEIILPGGTNGEESAATISAYLELPNGLISSFREFTIEGWMTPLSSRFWQRIWDFGNCTETHGAGALPGEIVDDAEAPNFFQANDNLFLSWNMQGTLGAHRLGGKINAGGETQVDTDLSGTTSVGSEYHFVMTVEEGAGSAGAGGCRVRWYRDSVFSGSIDLPFRLQDMEDVNNWIGRSNWSPDENSHLSLNELRIYDSVLSAQEVKTSFQDGPNTVFAPPVAEDDAATLHEGQKVLLDVLRNDSGNPDPTTVAVVSPPVRGSTEVQPDGKILYSHTHGSGAFDSFTYTVENFAGASVPASVELTVTPDLRITNEAWTMPEELPPPTWTLEDALPGLTFERPVCLTNVPGDINQIYVCEQEGVIKRVADVTAQAPVANNFLDLTALGTGFDEGPLLAGQPENGLLGLAFHPDYENNGFFFVAYTVNEGGDYFQRVSRFSRDASDSTVADPNSEVVLLHIDDFGLNHNGGDLHFSPLDGYLYYATGDGQNSSSGQARSQQIDDDFYSGIFRLDVDKRPGNLAPNAHPSIPTNGSGEAGFWVPVDNPFVHASLGGDWDGMFNGIDYSSSLGTIRTEFWATGIRHAWRMSFDVETGELWVGDVGQVLYEEINRIERGGNYGWAYREGAHDFNGALGDAPVGFSSIDPVYEYVHTAQPGDPNFKGNSVVGGSVYRGASYPSLVGNYVFCDSISGHVWKMDLESGAVERLTGLPGAYGVFSSMGTDPATQDILFCAYLEGKIMRLTLGSADSHDFPQTLSDTGLFADLGELSPSPGLLPYQPNLRFWSDHATKNRWFGIPHSDKRMTWTREGAWTYPSGMVWVKHFELATERGNAATNKRLETRVLVKNEEGAYGVTYRWNEEQTEAYLVPSSGAQFELAIDESGDESEPHIQTWELPSRSACMTCHQGDPLSFTTRQLNLSQEVNGFSGNLLTLLEAGGYLSNSPDPLETLPFHVRPDELQYSLEQRVRSYLSVNCAYCHQDGGSVGGLWDGREALMLEETGLINRAPIVDGGDARNKYVVPGEVAHSVLLHRIAATPPFTRMPPLSTSELDEEAIALVTEWIQSGLPQNRLYPDWAGPNGYQLTGTRTDDDDGDGRSNYDEFLFGSNPLTPDSEALLSLTGHGELTFRRQPFRRYTVETSSDLSGWESWNALPNTDSFFDTSFLEVTPFDTSNEARRFWRLQVREP</sequence>
<organism evidence="2 3">
    <name type="scientific">Roseibacillus persicicus</name>
    <dbReference type="NCBI Taxonomy" id="454148"/>
    <lineage>
        <taxon>Bacteria</taxon>
        <taxon>Pseudomonadati</taxon>
        <taxon>Verrucomicrobiota</taxon>
        <taxon>Verrucomicrobiia</taxon>
        <taxon>Verrucomicrobiales</taxon>
        <taxon>Verrucomicrobiaceae</taxon>
        <taxon>Roseibacillus</taxon>
    </lineage>
</organism>
<dbReference type="Pfam" id="PF13385">
    <property type="entry name" value="Laminin_G_3"/>
    <property type="match status" value="3"/>
</dbReference>
<dbReference type="EMBL" id="BMXI01000022">
    <property type="protein sequence ID" value="GHC66810.1"/>
    <property type="molecule type" value="Genomic_DNA"/>
</dbReference>
<comment type="caution">
    <text evidence="2">The sequence shown here is derived from an EMBL/GenBank/DDBJ whole genome shotgun (WGS) entry which is preliminary data.</text>
</comment>
<dbReference type="InterPro" id="IPR011042">
    <property type="entry name" value="6-blade_b-propeller_TolB-like"/>
</dbReference>
<keyword evidence="3" id="KW-1185">Reference proteome</keyword>
<feature type="domain" description="Glucose/Sorbosone dehydrogenase" evidence="1">
    <location>
        <begin position="1000"/>
        <end position="1156"/>
    </location>
</feature>
<dbReference type="Gene3D" id="2.60.120.200">
    <property type="match status" value="3"/>
</dbReference>
<dbReference type="Proteomes" id="UP000644507">
    <property type="component" value="Unassembled WGS sequence"/>
</dbReference>
<feature type="domain" description="Glucose/Sorbosone dehydrogenase" evidence="1">
    <location>
        <begin position="1229"/>
        <end position="1358"/>
    </location>
</feature>
<protein>
    <recommendedName>
        <fullName evidence="1">Glucose/Sorbosone dehydrogenase domain-containing protein</fullName>
    </recommendedName>
</protein>
<gene>
    <name evidence="2" type="ORF">GCM10007100_38380</name>
</gene>
<dbReference type="InterPro" id="IPR011041">
    <property type="entry name" value="Quinoprot_gluc/sorb_DH_b-prop"/>
</dbReference>
<dbReference type="SUPFAM" id="SSF49899">
    <property type="entry name" value="Concanavalin A-like lectins/glucanases"/>
    <property type="match status" value="3"/>
</dbReference>
<proteinExistence type="predicted"/>
<accession>A0A918TXY3</accession>
<dbReference type="Pfam" id="PF07995">
    <property type="entry name" value="GSDH"/>
    <property type="match status" value="2"/>
</dbReference>
<dbReference type="Pfam" id="PF17963">
    <property type="entry name" value="Big_9"/>
    <property type="match status" value="1"/>
</dbReference>
<evidence type="ECO:0000313" key="3">
    <source>
        <dbReference type="Proteomes" id="UP000644507"/>
    </source>
</evidence>
<dbReference type="InterPro" id="IPR012938">
    <property type="entry name" value="Glc/Sorbosone_DH"/>
</dbReference>
<dbReference type="Gene3D" id="2.120.10.30">
    <property type="entry name" value="TolB, C-terminal domain"/>
    <property type="match status" value="1"/>
</dbReference>
<evidence type="ECO:0000259" key="1">
    <source>
        <dbReference type="Pfam" id="PF07995"/>
    </source>
</evidence>
<dbReference type="InterPro" id="IPR013320">
    <property type="entry name" value="ConA-like_dom_sf"/>
</dbReference>
<reference evidence="2" key="2">
    <citation type="submission" date="2020-09" db="EMBL/GenBank/DDBJ databases">
        <authorList>
            <person name="Sun Q."/>
            <person name="Kim S."/>
        </authorList>
    </citation>
    <scope>NUCLEOTIDE SEQUENCE</scope>
    <source>
        <strain evidence="2">KCTC 12988</strain>
    </source>
</reference>
<reference evidence="2" key="1">
    <citation type="journal article" date="2014" name="Int. J. Syst. Evol. Microbiol.">
        <title>Complete genome sequence of Corynebacterium casei LMG S-19264T (=DSM 44701T), isolated from a smear-ripened cheese.</title>
        <authorList>
            <consortium name="US DOE Joint Genome Institute (JGI-PGF)"/>
            <person name="Walter F."/>
            <person name="Albersmeier A."/>
            <person name="Kalinowski J."/>
            <person name="Ruckert C."/>
        </authorList>
    </citation>
    <scope>NUCLEOTIDE SEQUENCE</scope>
    <source>
        <strain evidence="2">KCTC 12988</strain>
    </source>
</reference>
<dbReference type="PANTHER" id="PTHR19328:SF75">
    <property type="entry name" value="ALDOSE SUGAR DEHYDROGENASE YLII"/>
    <property type="match status" value="1"/>
</dbReference>
<name>A0A918TXY3_9BACT</name>
<dbReference type="PANTHER" id="PTHR19328">
    <property type="entry name" value="HEDGEHOG-INTERACTING PROTEIN"/>
    <property type="match status" value="1"/>
</dbReference>
<evidence type="ECO:0000313" key="2">
    <source>
        <dbReference type="EMBL" id="GHC66810.1"/>
    </source>
</evidence>